<gene>
    <name evidence="2" type="ORF">PTI45_03902</name>
</gene>
<keyword evidence="3" id="KW-1185">Reference proteome</keyword>
<protein>
    <recommendedName>
        <fullName evidence="1">HD-GYP domain-containing protein</fullName>
    </recommendedName>
</protein>
<dbReference type="RefSeq" id="WP_069329247.1">
    <property type="nucleotide sequence ID" value="NZ_MDER01000075.1"/>
</dbReference>
<dbReference type="AlphaFoldDB" id="A0A1E3L1H0"/>
<dbReference type="SUPFAM" id="SSF109604">
    <property type="entry name" value="HD-domain/PDEase-like"/>
    <property type="match status" value="1"/>
</dbReference>
<evidence type="ECO:0000313" key="3">
    <source>
        <dbReference type="Proteomes" id="UP000094578"/>
    </source>
</evidence>
<dbReference type="InterPro" id="IPR006675">
    <property type="entry name" value="HDIG_dom"/>
</dbReference>
<proteinExistence type="predicted"/>
<dbReference type="Pfam" id="PF13487">
    <property type="entry name" value="HD_5"/>
    <property type="match status" value="1"/>
</dbReference>
<dbReference type="PANTHER" id="PTHR43155:SF2">
    <property type="entry name" value="CYCLIC DI-GMP PHOSPHODIESTERASE PA4108"/>
    <property type="match status" value="1"/>
</dbReference>
<dbReference type="PANTHER" id="PTHR43155">
    <property type="entry name" value="CYCLIC DI-GMP PHOSPHODIESTERASE PA4108-RELATED"/>
    <property type="match status" value="1"/>
</dbReference>
<organism evidence="2 3">
    <name type="scientific">Paenibacillus nuruki</name>
    <dbReference type="NCBI Taxonomy" id="1886670"/>
    <lineage>
        <taxon>Bacteria</taxon>
        <taxon>Bacillati</taxon>
        <taxon>Bacillota</taxon>
        <taxon>Bacilli</taxon>
        <taxon>Bacillales</taxon>
        <taxon>Paenibacillaceae</taxon>
        <taxon>Paenibacillus</taxon>
    </lineage>
</organism>
<sequence>MIIHITELKQGQRLSSDTFNSSGVPLLKKGVDIKEEDITLLLRHKVEYIDIDAREDIKPVADMIAITGLSPALKEKINRSIDAYQSIFLEALTKGKFNPAIVDELLQPLLLDLDAQKDVVALLLNLEKEDDHLYSHSLKVGLLSYYIAEWLDYSKHDCYRISKAGYLHDIGKSRLPSILRSKPEQLNDSEFKEYKNHTTYGYDIIMESMNDKVTASVALQHHERGDGSGYPNRLYKRGIHPFTQIVSVADVFVNMTASKNQQNKQGFVAVLQSIYELGFSKLNEKPVQALIHHLAPNLIGKKVQLTNGEQGTIILNNPLDIFRPLIQINDQFVDLTKVRELHIEEIFV</sequence>
<accession>A0A1E3L1H0</accession>
<feature type="domain" description="HD-GYP" evidence="1">
    <location>
        <begin position="111"/>
        <end position="306"/>
    </location>
</feature>
<evidence type="ECO:0000259" key="1">
    <source>
        <dbReference type="PROSITE" id="PS51832"/>
    </source>
</evidence>
<comment type="caution">
    <text evidence="2">The sequence shown here is derived from an EMBL/GenBank/DDBJ whole genome shotgun (WGS) entry which is preliminary data.</text>
</comment>
<dbReference type="STRING" id="1886670.PTI45_03902"/>
<dbReference type="PATRIC" id="fig|1886670.3.peg.3929"/>
<dbReference type="SMART" id="SM00471">
    <property type="entry name" value="HDc"/>
    <property type="match status" value="1"/>
</dbReference>
<dbReference type="PROSITE" id="PS51832">
    <property type="entry name" value="HD_GYP"/>
    <property type="match status" value="1"/>
</dbReference>
<dbReference type="CDD" id="cd00077">
    <property type="entry name" value="HDc"/>
    <property type="match status" value="1"/>
</dbReference>
<dbReference type="NCBIfam" id="TIGR00277">
    <property type="entry name" value="HDIG"/>
    <property type="match status" value="1"/>
</dbReference>
<name>A0A1E3L1H0_9BACL</name>
<dbReference type="InterPro" id="IPR003607">
    <property type="entry name" value="HD/PDEase_dom"/>
</dbReference>
<reference evidence="2 3" key="1">
    <citation type="submission" date="2016-08" db="EMBL/GenBank/DDBJ databases">
        <title>Genome sequencing of Paenibacillus sp. TI45-13ar, isolated from Korean traditional nuruk.</title>
        <authorList>
            <person name="Kim S.-J."/>
        </authorList>
    </citation>
    <scope>NUCLEOTIDE SEQUENCE [LARGE SCALE GENOMIC DNA]</scope>
    <source>
        <strain evidence="2 3">TI45-13ar</strain>
    </source>
</reference>
<dbReference type="Proteomes" id="UP000094578">
    <property type="component" value="Unassembled WGS sequence"/>
</dbReference>
<dbReference type="EMBL" id="MDER01000075">
    <property type="protein sequence ID" value="ODP26800.1"/>
    <property type="molecule type" value="Genomic_DNA"/>
</dbReference>
<dbReference type="Gene3D" id="1.10.3210.10">
    <property type="entry name" value="Hypothetical protein af1432"/>
    <property type="match status" value="1"/>
</dbReference>
<evidence type="ECO:0000313" key="2">
    <source>
        <dbReference type="EMBL" id="ODP26800.1"/>
    </source>
</evidence>
<dbReference type="InterPro" id="IPR037522">
    <property type="entry name" value="HD_GYP_dom"/>
</dbReference>